<proteinExistence type="predicted"/>
<comment type="caution">
    <text evidence="1">The sequence shown here is derived from an EMBL/GenBank/DDBJ whole genome shotgun (WGS) entry which is preliminary data.</text>
</comment>
<organism evidence="1 2">
    <name type="scientific">Agromyces bracchium</name>
    <dbReference type="NCBI Taxonomy" id="88376"/>
    <lineage>
        <taxon>Bacteria</taxon>
        <taxon>Bacillati</taxon>
        <taxon>Actinomycetota</taxon>
        <taxon>Actinomycetes</taxon>
        <taxon>Micrococcales</taxon>
        <taxon>Microbacteriaceae</taxon>
        <taxon>Agromyces</taxon>
    </lineage>
</organism>
<dbReference type="AlphaFoldDB" id="A0A6I3LZX2"/>
<dbReference type="OrthoDB" id="3782133at2"/>
<keyword evidence="2" id="KW-1185">Reference proteome</keyword>
<dbReference type="Proteomes" id="UP000433071">
    <property type="component" value="Unassembled WGS sequence"/>
</dbReference>
<evidence type="ECO:0008006" key="3">
    <source>
        <dbReference type="Google" id="ProtNLM"/>
    </source>
</evidence>
<sequence>MNVDADSASATVPHAVRLHLGRAAVQTLAGQVGVRLLHIKGDTVDRSIRKNASPGTDIDILVDPGQIDALDTALRARGWRIYSTFVGGSPFGHAQTYLHDTWGYLDVHRSFPGIGIPPEQAFDRLWSSRGAVDVSGVSCAAPDLTSQAVIAILNAARSRQRSELDGAWSDADSERRNEIEREVDVLDARLAFDAAFGRLDAHRGAREFKLWKAVTEGGGRVEEWWGRILAEQSLSARVALVLRAPLVNRTHLEHQLGRPPTRRDVFYEFLNRPIRGVRELLRQRF</sequence>
<name>A0A6I3LZX2_9MICO</name>
<evidence type="ECO:0000313" key="2">
    <source>
        <dbReference type="Proteomes" id="UP000433071"/>
    </source>
</evidence>
<accession>A0A6I3LZX2</accession>
<dbReference type="EMBL" id="WMLB01000003">
    <property type="protein sequence ID" value="MTH66899.1"/>
    <property type="molecule type" value="Genomic_DNA"/>
</dbReference>
<protein>
    <recommendedName>
        <fullName evidence="3">2-nitropropane dioxygenase</fullName>
    </recommendedName>
</protein>
<reference evidence="1 2" key="1">
    <citation type="submission" date="2019-11" db="EMBL/GenBank/DDBJ databases">
        <title>Agromyces kandeliae sp. nov., isolated from mangrove soil.</title>
        <authorList>
            <person name="Wang R."/>
        </authorList>
    </citation>
    <scope>NUCLEOTIDE SEQUENCE [LARGE SCALE GENOMIC DNA]</scope>
    <source>
        <strain evidence="1 2">JCM 11433</strain>
    </source>
</reference>
<gene>
    <name evidence="1" type="ORF">GJ743_00765</name>
</gene>
<dbReference type="RefSeq" id="WP_155050033.1">
    <property type="nucleotide sequence ID" value="NZ_BAAAIB010000001.1"/>
</dbReference>
<evidence type="ECO:0000313" key="1">
    <source>
        <dbReference type="EMBL" id="MTH66899.1"/>
    </source>
</evidence>